<dbReference type="CDD" id="cd00293">
    <property type="entry name" value="USP-like"/>
    <property type="match status" value="1"/>
</dbReference>
<dbReference type="EMBL" id="JAOPKA010000009">
    <property type="protein sequence ID" value="MCU4742547.1"/>
    <property type="molecule type" value="Genomic_DNA"/>
</dbReference>
<proteinExistence type="predicted"/>
<dbReference type="Pfam" id="PF00582">
    <property type="entry name" value="Usp"/>
    <property type="match status" value="1"/>
</dbReference>
<comment type="caution">
    <text evidence="3">The sequence shown here is derived from an EMBL/GenBank/DDBJ whole genome shotgun (WGS) entry which is preliminary data.</text>
</comment>
<feature type="domain" description="UspA" evidence="2">
    <location>
        <begin position="1"/>
        <end position="139"/>
    </location>
</feature>
<dbReference type="InterPro" id="IPR014729">
    <property type="entry name" value="Rossmann-like_a/b/a_fold"/>
</dbReference>
<dbReference type="Proteomes" id="UP001321018">
    <property type="component" value="Unassembled WGS sequence"/>
</dbReference>
<sequence length="139" mass="15258">MTTRVLVPIDGSPQSKDALRLATNLFPQAELTLLHVADPVDRSETDTSSEYERRLEDEHDRATQLFEAAKDDLEGADVTIETAVVTGSPWREIVAYVDDNEIDHVLMGSHGRDGASRFLLGSVAELVVRRSSAPVTVVK</sequence>
<dbReference type="SUPFAM" id="SSF52402">
    <property type="entry name" value="Adenine nucleotide alpha hydrolases-like"/>
    <property type="match status" value="1"/>
</dbReference>
<dbReference type="RefSeq" id="WP_338004372.1">
    <property type="nucleotide sequence ID" value="NZ_JAOPKA010000009.1"/>
</dbReference>
<dbReference type="InterPro" id="IPR006016">
    <property type="entry name" value="UspA"/>
</dbReference>
<organism evidence="3 6">
    <name type="scientific">Natronoglomus mannanivorans</name>
    <dbReference type="NCBI Taxonomy" id="2979990"/>
    <lineage>
        <taxon>Archaea</taxon>
        <taxon>Methanobacteriati</taxon>
        <taxon>Methanobacteriota</taxon>
        <taxon>Stenosarchaea group</taxon>
        <taxon>Halobacteria</taxon>
        <taxon>Halobacteriales</taxon>
        <taxon>Natrialbaceae</taxon>
        <taxon>Natronoglomus</taxon>
    </lineage>
</organism>
<dbReference type="PRINTS" id="PR01438">
    <property type="entry name" value="UNVRSLSTRESS"/>
</dbReference>
<accession>A0AAP2Z0F2</accession>
<dbReference type="InterPro" id="IPR051688">
    <property type="entry name" value="USP_A"/>
</dbReference>
<evidence type="ECO:0000313" key="5">
    <source>
        <dbReference type="Proteomes" id="UP001320972"/>
    </source>
</evidence>
<dbReference type="PANTHER" id="PTHR43010">
    <property type="entry name" value="UNIVERSAL STRESS PROTEIN SLR1230"/>
    <property type="match status" value="1"/>
</dbReference>
<gene>
    <name evidence="4" type="ORF">OB955_21485</name>
    <name evidence="3" type="ORF">OB960_14205</name>
</gene>
<dbReference type="Gene3D" id="3.40.50.620">
    <property type="entry name" value="HUPs"/>
    <property type="match status" value="1"/>
</dbReference>
<evidence type="ECO:0000313" key="4">
    <source>
        <dbReference type="EMBL" id="MCU4975278.1"/>
    </source>
</evidence>
<dbReference type="EMBL" id="JAOPKB010000017">
    <property type="protein sequence ID" value="MCU4975278.1"/>
    <property type="molecule type" value="Genomic_DNA"/>
</dbReference>
<reference evidence="3 5" key="1">
    <citation type="submission" date="2022-09" db="EMBL/GenBank/DDBJ databases">
        <title>Enrichment on poylsaccharides allowed isolation of novel metabolic and taxonomic groups of Haloarchaea.</title>
        <authorList>
            <person name="Sorokin D.Y."/>
            <person name="Elcheninov A.G."/>
            <person name="Khizhniak T.V."/>
            <person name="Kolganova T.V."/>
            <person name="Kublanov I.V."/>
        </authorList>
    </citation>
    <scope>NUCLEOTIDE SEQUENCE</scope>
    <source>
        <strain evidence="4 5">AArc-m2/3/4</strain>
        <strain evidence="3">AArc-xg1-1</strain>
    </source>
</reference>
<dbReference type="AlphaFoldDB" id="A0AAP2Z0F2"/>
<evidence type="ECO:0000313" key="6">
    <source>
        <dbReference type="Proteomes" id="UP001321018"/>
    </source>
</evidence>
<evidence type="ECO:0000256" key="1">
    <source>
        <dbReference type="SAM" id="MobiDB-lite"/>
    </source>
</evidence>
<evidence type="ECO:0000259" key="2">
    <source>
        <dbReference type="Pfam" id="PF00582"/>
    </source>
</evidence>
<keyword evidence="5" id="KW-1185">Reference proteome</keyword>
<evidence type="ECO:0000313" key="3">
    <source>
        <dbReference type="EMBL" id="MCU4742547.1"/>
    </source>
</evidence>
<name>A0AAP2Z0F2_9EURY</name>
<dbReference type="PANTHER" id="PTHR43010:SF1">
    <property type="entry name" value="USPA DOMAIN-CONTAINING PROTEIN"/>
    <property type="match status" value="1"/>
</dbReference>
<feature type="region of interest" description="Disordered" evidence="1">
    <location>
        <begin position="38"/>
        <end position="58"/>
    </location>
</feature>
<dbReference type="Proteomes" id="UP001320972">
    <property type="component" value="Unassembled WGS sequence"/>
</dbReference>
<dbReference type="InterPro" id="IPR006015">
    <property type="entry name" value="Universal_stress_UspA"/>
</dbReference>
<protein>
    <submittedName>
        <fullName evidence="3">Universal stress protein</fullName>
    </submittedName>
</protein>